<dbReference type="InterPro" id="IPR015797">
    <property type="entry name" value="NUDIX_hydrolase-like_dom_sf"/>
</dbReference>
<dbReference type="STRING" id="465721.ACG33_08200"/>
<proteinExistence type="inferred from homology"/>
<reference evidence="6 7" key="1">
    <citation type="submission" date="2015-06" db="EMBL/GenBank/DDBJ databases">
        <title>A Comprehensive Approach to Explore the Metabolic and Phylogenetic Diversity of Bacterial Steroid Degradation in the Environment: Testosterone as an Example.</title>
        <authorList>
            <person name="Yang F.-C."/>
            <person name="Chen Y.-L."/>
            <person name="Yu C.-P."/>
            <person name="Tang S.-L."/>
            <person name="Wang P.-H."/>
            <person name="Ismail W."/>
            <person name="Wang C.-H."/>
            <person name="Yang C.-Y."/>
            <person name="Chiang Y.-R."/>
        </authorList>
    </citation>
    <scope>NUCLEOTIDE SEQUENCE [LARGE SCALE GENOMIC DNA]</scope>
    <source>
        <strain evidence="6 7">DSM 18526</strain>
    </source>
</reference>
<evidence type="ECO:0000259" key="5">
    <source>
        <dbReference type="PROSITE" id="PS51462"/>
    </source>
</evidence>
<dbReference type="EMBL" id="CP011971">
    <property type="protein sequence ID" value="AMN47076.1"/>
    <property type="molecule type" value="Genomic_DNA"/>
</dbReference>
<dbReference type="AlphaFoldDB" id="A0A127F9H5"/>
<keyword evidence="4" id="KW-0460">Magnesium</keyword>
<dbReference type="EC" id="3.6.1.-" evidence="4"/>
<evidence type="ECO:0000256" key="2">
    <source>
        <dbReference type="ARBA" id="ARBA00011245"/>
    </source>
</evidence>
<evidence type="ECO:0000313" key="7">
    <source>
        <dbReference type="Proteomes" id="UP000070250"/>
    </source>
</evidence>
<evidence type="ECO:0000256" key="3">
    <source>
        <dbReference type="ARBA" id="ARBA00015552"/>
    </source>
</evidence>
<dbReference type="SUPFAM" id="SSF55811">
    <property type="entry name" value="Nudix"/>
    <property type="match status" value="1"/>
</dbReference>
<dbReference type="PATRIC" id="fig|465721.4.peg.1745"/>
<comment type="similarity">
    <text evidence="1 4">Belongs to the Nudix hydrolase family. NudJ subfamily.</text>
</comment>
<dbReference type="InterPro" id="IPR033713">
    <property type="entry name" value="NudJ"/>
</dbReference>
<comment type="subunit">
    <text evidence="2 4">Monomer.</text>
</comment>
<evidence type="ECO:0000313" key="6">
    <source>
        <dbReference type="EMBL" id="AMN47076.1"/>
    </source>
</evidence>
<feature type="domain" description="Nudix hydrolase" evidence="5">
    <location>
        <begin position="4"/>
        <end position="131"/>
    </location>
</feature>
<evidence type="ECO:0000256" key="1">
    <source>
        <dbReference type="ARBA" id="ARBA00007608"/>
    </source>
</evidence>
<dbReference type="Gene3D" id="3.90.79.10">
    <property type="entry name" value="Nucleoside Triphosphate Pyrophosphohydrolase"/>
    <property type="match status" value="1"/>
</dbReference>
<dbReference type="PANTHER" id="PTHR43222">
    <property type="entry name" value="NUDIX HYDROLASE 23"/>
    <property type="match status" value="1"/>
</dbReference>
<comment type="cofactor">
    <cofactor evidence="4">
        <name>Mg(2+)</name>
        <dbReference type="ChEBI" id="CHEBI:18420"/>
    </cofactor>
</comment>
<dbReference type="PROSITE" id="PS51462">
    <property type="entry name" value="NUDIX"/>
    <property type="match status" value="1"/>
</dbReference>
<dbReference type="OrthoDB" id="8594221at2"/>
<dbReference type="CDD" id="cd03675">
    <property type="entry name" value="NUDIX_Hydrolase"/>
    <property type="match status" value="1"/>
</dbReference>
<gene>
    <name evidence="4" type="primary">nudJ</name>
    <name evidence="6" type="ORF">ACG33_08200</name>
</gene>
<dbReference type="PANTHER" id="PTHR43222:SF11">
    <property type="entry name" value="PHOSPHATASE NUDJ"/>
    <property type="match status" value="1"/>
</dbReference>
<dbReference type="KEGG" id="sdf:ACG33_08200"/>
<organism evidence="6 7">
    <name type="scientific">Steroidobacter denitrificans</name>
    <dbReference type="NCBI Taxonomy" id="465721"/>
    <lineage>
        <taxon>Bacteria</taxon>
        <taxon>Pseudomonadati</taxon>
        <taxon>Pseudomonadota</taxon>
        <taxon>Gammaproteobacteria</taxon>
        <taxon>Steroidobacterales</taxon>
        <taxon>Steroidobacteraceae</taxon>
        <taxon>Steroidobacter</taxon>
    </lineage>
</organism>
<dbReference type="GO" id="GO:0004787">
    <property type="term" value="F:thiamine diphosphate phosphatase activity"/>
    <property type="evidence" value="ECO:0007669"/>
    <property type="project" value="InterPro"/>
</dbReference>
<protein>
    <recommendedName>
        <fullName evidence="3 4">Phosphatase NudJ</fullName>
        <ecNumber evidence="4">3.6.1.-</ecNumber>
    </recommendedName>
</protein>
<sequence length="171" mass="19703">MSIRPELTVAAVVERNGQFLLVEERVGNRMVFNQPAGHVERGETFLNAVVRETLEETAWEFHPEALIGIYLWEQPERQRSFLRATFCGQVSGHDPARPLDRGIERAVWMSRAQIVRQATRLRSPMVLRGIDDYLEGTRYPMEILKQVLQDARVLSTRELRTCEHPALNPLP</sequence>
<dbReference type="GO" id="GO:0017111">
    <property type="term" value="F:ribonucleoside triphosphate phosphatase activity"/>
    <property type="evidence" value="ECO:0007669"/>
    <property type="project" value="InterPro"/>
</dbReference>
<dbReference type="Pfam" id="PF00293">
    <property type="entry name" value="NUDIX"/>
    <property type="match status" value="1"/>
</dbReference>
<keyword evidence="4" id="KW-0378">Hydrolase</keyword>
<dbReference type="Proteomes" id="UP000070250">
    <property type="component" value="Chromosome"/>
</dbReference>
<dbReference type="RefSeq" id="WP_083536609.1">
    <property type="nucleotide sequence ID" value="NZ_CP011971.1"/>
</dbReference>
<dbReference type="InterPro" id="IPR000086">
    <property type="entry name" value="NUDIX_hydrolase_dom"/>
</dbReference>
<accession>A0A127F9H5</accession>
<keyword evidence="7" id="KW-1185">Reference proteome</keyword>
<evidence type="ECO:0000256" key="4">
    <source>
        <dbReference type="RuleBase" id="RU364043"/>
    </source>
</evidence>
<name>A0A127F9H5_STEDE</name>
<dbReference type="GO" id="GO:0017110">
    <property type="term" value="F:nucleoside diphosphate phosphatase activity"/>
    <property type="evidence" value="ECO:0007669"/>
    <property type="project" value="InterPro"/>
</dbReference>